<dbReference type="RefSeq" id="WP_121199009.1">
    <property type="nucleotide sequence ID" value="NZ_RBKU01000001.1"/>
</dbReference>
<dbReference type="GO" id="GO:0016740">
    <property type="term" value="F:transferase activity"/>
    <property type="evidence" value="ECO:0007669"/>
    <property type="project" value="UniProtKB-KW"/>
</dbReference>
<evidence type="ECO:0000259" key="2">
    <source>
        <dbReference type="Pfam" id="PF00535"/>
    </source>
</evidence>
<keyword evidence="3" id="KW-0808">Transferase</keyword>
<dbReference type="PANTHER" id="PTHR43630">
    <property type="entry name" value="POLY-BETA-1,6-N-ACETYL-D-GLUCOSAMINE SYNTHASE"/>
    <property type="match status" value="1"/>
</dbReference>
<dbReference type="AlphaFoldDB" id="A0A495J548"/>
<dbReference type="InterPro" id="IPR001173">
    <property type="entry name" value="Glyco_trans_2-like"/>
</dbReference>
<evidence type="ECO:0000313" key="4">
    <source>
        <dbReference type="Proteomes" id="UP000268007"/>
    </source>
</evidence>
<dbReference type="OrthoDB" id="9815923at2"/>
<proteinExistence type="inferred from homology"/>
<dbReference type="Gene3D" id="3.90.550.10">
    <property type="entry name" value="Spore Coat Polysaccharide Biosynthesis Protein SpsA, Chain A"/>
    <property type="match status" value="1"/>
</dbReference>
<reference evidence="3 4" key="1">
    <citation type="submission" date="2018-10" db="EMBL/GenBank/DDBJ databases">
        <title>Genomic Encyclopedia of Archaeal and Bacterial Type Strains, Phase II (KMG-II): from individual species to whole genera.</title>
        <authorList>
            <person name="Goeker M."/>
        </authorList>
    </citation>
    <scope>NUCLEOTIDE SEQUENCE [LARGE SCALE GENOMIC DNA]</scope>
    <source>
        <strain evidence="3 4">DSM 18602</strain>
    </source>
</reference>
<sequence length="266" mass="30512">MIPVSVVIITLNEAHIVGQTIAKAQLISNDIVVIDNGSTDDTVQIARRNGCRVYQKAWDGYGANKNKGIELAEYDWILSLDADEIPDDKLIASLHQLVLCDCNQVYDIKFRSYIGKKQVRFGKWGRDHHVRLFNRTQVKWMAAQVHETLLIPKGVKRERIKGNIHHYSVKDVAELQTKSETYAALNAVKYYGEGKEASMLKLYVSPVFNFIKNYLFCLGFLDGKAGWQIARTTFKHTHLKYLLLQKMNNSKVAKKVYIQKKFAIEY</sequence>
<organism evidence="3 4">
    <name type="scientific">Mucilaginibacter gracilis</name>
    <dbReference type="NCBI Taxonomy" id="423350"/>
    <lineage>
        <taxon>Bacteria</taxon>
        <taxon>Pseudomonadati</taxon>
        <taxon>Bacteroidota</taxon>
        <taxon>Sphingobacteriia</taxon>
        <taxon>Sphingobacteriales</taxon>
        <taxon>Sphingobacteriaceae</taxon>
        <taxon>Mucilaginibacter</taxon>
    </lineage>
</organism>
<dbReference type="Proteomes" id="UP000268007">
    <property type="component" value="Unassembled WGS sequence"/>
</dbReference>
<dbReference type="CDD" id="cd02511">
    <property type="entry name" value="Beta4Glucosyltransferase"/>
    <property type="match status" value="1"/>
</dbReference>
<gene>
    <name evidence="3" type="ORF">BDD43_3738</name>
</gene>
<accession>A0A495J548</accession>
<name>A0A495J548_9SPHI</name>
<evidence type="ECO:0000313" key="3">
    <source>
        <dbReference type="EMBL" id="RKR83528.1"/>
    </source>
</evidence>
<keyword evidence="4" id="KW-1185">Reference proteome</keyword>
<dbReference type="Pfam" id="PF00535">
    <property type="entry name" value="Glycos_transf_2"/>
    <property type="match status" value="1"/>
</dbReference>
<comment type="caution">
    <text evidence="3">The sequence shown here is derived from an EMBL/GenBank/DDBJ whole genome shotgun (WGS) entry which is preliminary data.</text>
</comment>
<dbReference type="EMBL" id="RBKU01000001">
    <property type="protein sequence ID" value="RKR83528.1"/>
    <property type="molecule type" value="Genomic_DNA"/>
</dbReference>
<dbReference type="SUPFAM" id="SSF53448">
    <property type="entry name" value="Nucleotide-diphospho-sugar transferases"/>
    <property type="match status" value="1"/>
</dbReference>
<evidence type="ECO:0000256" key="1">
    <source>
        <dbReference type="ARBA" id="ARBA00038494"/>
    </source>
</evidence>
<feature type="domain" description="Glycosyltransferase 2-like" evidence="2">
    <location>
        <begin position="5"/>
        <end position="118"/>
    </location>
</feature>
<dbReference type="InterPro" id="IPR029044">
    <property type="entry name" value="Nucleotide-diphossugar_trans"/>
</dbReference>
<protein>
    <submittedName>
        <fullName evidence="3">(Heptosyl)LPS beta-1,4-glucosyltransferase</fullName>
    </submittedName>
</protein>
<dbReference type="PANTHER" id="PTHR43630:SF2">
    <property type="entry name" value="GLYCOSYLTRANSFERASE"/>
    <property type="match status" value="1"/>
</dbReference>
<comment type="similarity">
    <text evidence="1">Belongs to the glycosyltransferase 2 family. WaaE/KdtX subfamily.</text>
</comment>